<evidence type="ECO:0000256" key="9">
    <source>
        <dbReference type="ARBA" id="ARBA00022741"/>
    </source>
</evidence>
<dbReference type="FunFam" id="2.40.30.30:FF:000007">
    <property type="entry name" value="Riboflavin kinase"/>
    <property type="match status" value="1"/>
</dbReference>
<comment type="pathway">
    <text evidence="2">Cofactor biosynthesis; FMN biosynthesis; FMN from riboflavin (ATP route): step 1/1.</text>
</comment>
<dbReference type="EC" id="2.7.1.26" evidence="4"/>
<dbReference type="GO" id="GO:0008531">
    <property type="term" value="F:riboflavin kinase activity"/>
    <property type="evidence" value="ECO:0007669"/>
    <property type="project" value="UniProtKB-EC"/>
</dbReference>
<evidence type="ECO:0000256" key="11">
    <source>
        <dbReference type="ARBA" id="ARBA00029960"/>
    </source>
</evidence>
<evidence type="ECO:0000313" key="14">
    <source>
        <dbReference type="EMBL" id="CAI4038105.1"/>
    </source>
</evidence>
<evidence type="ECO:0000256" key="5">
    <source>
        <dbReference type="ARBA" id="ARBA00017394"/>
    </source>
</evidence>
<keyword evidence="7" id="KW-0288">FMN</keyword>
<dbReference type="InterPro" id="IPR023465">
    <property type="entry name" value="Riboflavin_kinase_dom_sf"/>
</dbReference>
<evidence type="ECO:0000256" key="4">
    <source>
        <dbReference type="ARBA" id="ARBA00012105"/>
    </source>
</evidence>
<dbReference type="Proteomes" id="UP001161438">
    <property type="component" value="Chromosome 4"/>
</dbReference>
<evidence type="ECO:0000256" key="8">
    <source>
        <dbReference type="ARBA" id="ARBA00022679"/>
    </source>
</evidence>
<dbReference type="GO" id="GO:0009398">
    <property type="term" value="P:FMN biosynthetic process"/>
    <property type="evidence" value="ECO:0007669"/>
    <property type="project" value="TreeGrafter"/>
</dbReference>
<protein>
    <recommendedName>
        <fullName evidence="5">Riboflavin kinase</fullName>
        <ecNumber evidence="4">2.7.1.26</ecNumber>
    </recommendedName>
    <alternativeName>
        <fullName evidence="11">Flavin mononucleotide kinase 1</fullName>
    </alternativeName>
</protein>
<evidence type="ECO:0000256" key="1">
    <source>
        <dbReference type="ARBA" id="ARBA00003572"/>
    </source>
</evidence>
<dbReference type="EMBL" id="OX365760">
    <property type="protein sequence ID" value="CAI4038105.1"/>
    <property type="molecule type" value="Genomic_DNA"/>
</dbReference>
<evidence type="ECO:0000256" key="6">
    <source>
        <dbReference type="ARBA" id="ARBA00022630"/>
    </source>
</evidence>
<dbReference type="AlphaFoldDB" id="A0AA35IXW0"/>
<dbReference type="RefSeq" id="XP_056081220.1">
    <property type="nucleotide sequence ID" value="XM_056221428.1"/>
</dbReference>
<proteinExistence type="inferred from homology"/>
<keyword evidence="6" id="KW-0285">Flavoprotein</keyword>
<dbReference type="GO" id="GO:0005739">
    <property type="term" value="C:mitochondrion"/>
    <property type="evidence" value="ECO:0007669"/>
    <property type="project" value="TreeGrafter"/>
</dbReference>
<evidence type="ECO:0000256" key="3">
    <source>
        <dbReference type="ARBA" id="ARBA00010108"/>
    </source>
</evidence>
<dbReference type="PANTHER" id="PTHR22749">
    <property type="entry name" value="RIBOFLAVIN KINASE/FMN ADENYLYLTRANSFERASE"/>
    <property type="match status" value="1"/>
</dbReference>
<evidence type="ECO:0000313" key="15">
    <source>
        <dbReference type="Proteomes" id="UP001161438"/>
    </source>
</evidence>
<comment type="function">
    <text evidence="1">Catalyzes the phosphorylation of riboflavin (vitamin B2) to form flavin mononucleotide (FMN) coenzyme.</text>
</comment>
<feature type="signal peptide" evidence="12">
    <location>
        <begin position="1"/>
        <end position="26"/>
    </location>
</feature>
<gene>
    <name evidence="14" type="primary">SMKI04G4450</name>
    <name evidence="14" type="ORF">SMKI_04G4450</name>
</gene>
<keyword evidence="12" id="KW-0732">Signal</keyword>
<evidence type="ECO:0000256" key="10">
    <source>
        <dbReference type="ARBA" id="ARBA00022840"/>
    </source>
</evidence>
<dbReference type="PANTHER" id="PTHR22749:SF6">
    <property type="entry name" value="RIBOFLAVIN KINASE"/>
    <property type="match status" value="1"/>
</dbReference>
<dbReference type="GO" id="GO:0005524">
    <property type="term" value="F:ATP binding"/>
    <property type="evidence" value="ECO:0007669"/>
    <property type="project" value="UniProtKB-KW"/>
</dbReference>
<comment type="similarity">
    <text evidence="3">Belongs to the flavokinase family.</text>
</comment>
<accession>A0AA35IXW0</accession>
<evidence type="ECO:0000256" key="12">
    <source>
        <dbReference type="SAM" id="SignalP"/>
    </source>
</evidence>
<reference evidence="14" key="1">
    <citation type="submission" date="2022-10" db="EMBL/GenBank/DDBJ databases">
        <authorList>
            <person name="Byrne P K."/>
        </authorList>
    </citation>
    <scope>NUCLEOTIDE SEQUENCE</scope>
    <source>
        <strain evidence="14">IFO1815</strain>
    </source>
</reference>
<keyword evidence="10" id="KW-0067">ATP-binding</keyword>
<keyword evidence="8" id="KW-0808">Transferase</keyword>
<evidence type="ECO:0000256" key="2">
    <source>
        <dbReference type="ARBA" id="ARBA00005201"/>
    </source>
</evidence>
<feature type="domain" description="Riboflavin kinase" evidence="13">
    <location>
        <begin position="50"/>
        <end position="207"/>
    </location>
</feature>
<name>A0AA35IXW0_SACMI</name>
<feature type="chain" id="PRO_5041241218" description="Riboflavin kinase" evidence="12">
    <location>
        <begin position="27"/>
        <end position="218"/>
    </location>
</feature>
<dbReference type="SUPFAM" id="SSF82114">
    <property type="entry name" value="Riboflavin kinase-like"/>
    <property type="match status" value="1"/>
</dbReference>
<organism evidence="14 15">
    <name type="scientific">Saccharomyces mikatae IFO 1815</name>
    <dbReference type="NCBI Taxonomy" id="226126"/>
    <lineage>
        <taxon>Eukaryota</taxon>
        <taxon>Fungi</taxon>
        <taxon>Dikarya</taxon>
        <taxon>Ascomycota</taxon>
        <taxon>Saccharomycotina</taxon>
        <taxon>Saccharomycetes</taxon>
        <taxon>Saccharomycetales</taxon>
        <taxon>Saccharomycetaceae</taxon>
        <taxon>Saccharomyces</taxon>
    </lineage>
</organism>
<dbReference type="Pfam" id="PF01687">
    <property type="entry name" value="Flavokinase"/>
    <property type="match status" value="1"/>
</dbReference>
<dbReference type="GeneID" id="80917316"/>
<keyword evidence="9" id="KW-0547">Nucleotide-binding</keyword>
<evidence type="ECO:0000256" key="7">
    <source>
        <dbReference type="ARBA" id="ARBA00022643"/>
    </source>
</evidence>
<keyword evidence="15" id="KW-1185">Reference proteome</keyword>
<dbReference type="Gene3D" id="2.40.30.30">
    <property type="entry name" value="Riboflavin kinase-like"/>
    <property type="match status" value="1"/>
</dbReference>
<dbReference type="SMART" id="SM00904">
    <property type="entry name" value="Flavokinase"/>
    <property type="match status" value="1"/>
</dbReference>
<dbReference type="GO" id="GO:0009231">
    <property type="term" value="P:riboflavin biosynthetic process"/>
    <property type="evidence" value="ECO:0007669"/>
    <property type="project" value="InterPro"/>
</dbReference>
<dbReference type="InterPro" id="IPR015865">
    <property type="entry name" value="Riboflavin_kinase_bac/euk"/>
</dbReference>
<dbReference type="InterPro" id="IPR023468">
    <property type="entry name" value="Riboflavin_kinase"/>
</dbReference>
<sequence length="218" mass="24422">MFTWKVYVAAFIVLAGTFLMHRNTSTDMTDSLKREVDLPIPVQPSSPFPLVTEYCDIVSGFGRGSAELGVPTANVPIEQLPKSINDLDLGVYFGFAHIRAVDSEEASVETRQEGRTVTYSYGQYLSEANGDLDVLPMVLSVGKNPFYGNDFKTMELHVLHDFKNDFYGAKVKFNILGHIRPELNYTTKEALIKDINIDIKIAQTVLATPSYQAYKRQL</sequence>
<evidence type="ECO:0000259" key="13">
    <source>
        <dbReference type="SMART" id="SM00904"/>
    </source>
</evidence>